<comment type="caution">
    <text evidence="1">The sequence shown here is derived from an EMBL/GenBank/DDBJ whole genome shotgun (WGS) entry which is preliminary data.</text>
</comment>
<reference evidence="1 2" key="1">
    <citation type="submission" date="2019-09" db="EMBL/GenBank/DDBJ databases">
        <authorList>
            <person name="Li Y."/>
        </authorList>
    </citation>
    <scope>NUCLEOTIDE SEQUENCE [LARGE SCALE GENOMIC DNA]</scope>
    <source>
        <strain evidence="1 2">L3-3HA</strain>
    </source>
</reference>
<evidence type="ECO:0008006" key="3">
    <source>
        <dbReference type="Google" id="ProtNLM"/>
    </source>
</evidence>
<dbReference type="OrthoDB" id="9180267at2"/>
<sequence length="373" mass="42378">MNKVEHLMYSSFDSAVGESASRISHYIELHRGFPHVSFSDHIKRRRSERAARARSLKLIYLDTNAWKCVSDFRLNKASLTPAMKTFGTSIERAVQTGRFVFPIGLPTYFELDSMTDPATRETLTRLVDELSQGICITPFSERVGSELRKLRMSKLDESEGLEDFLCSPIELMGIPTISTLGYLESYVDKETFNKAVFDALSELPFSFQLEIARTSLGTKWDNSRGITELNDGKAKHQSEIANLNTGIFIELTGGITTWFREEGIPISLLDIKRYALEAQYYWHKMPDSRAMPTLRVLSSLYGLMRYDPQRRYKNGDPNDFMVAASALPVADALYTDRKLANLLSDKRIELNRFSDCTVVSGFEDMAAHLEEQL</sequence>
<gene>
    <name evidence="1" type="ORF">FJU30_26300</name>
</gene>
<keyword evidence="2" id="KW-1185">Reference proteome</keyword>
<dbReference type="AlphaFoldDB" id="A0A5J5FQL4"/>
<organism evidence="1 2">
    <name type="scientific">Affinibrenneria salicis</name>
    <dbReference type="NCBI Taxonomy" id="2590031"/>
    <lineage>
        <taxon>Bacteria</taxon>
        <taxon>Pseudomonadati</taxon>
        <taxon>Pseudomonadota</taxon>
        <taxon>Gammaproteobacteria</taxon>
        <taxon>Enterobacterales</taxon>
        <taxon>Pectobacteriaceae</taxon>
        <taxon>Affinibrenneria</taxon>
    </lineage>
</organism>
<proteinExistence type="predicted"/>
<name>A0A5J5FQL4_9GAMM</name>
<dbReference type="Proteomes" id="UP000335415">
    <property type="component" value="Unassembled WGS sequence"/>
</dbReference>
<dbReference type="RefSeq" id="WP_150437887.1">
    <property type="nucleotide sequence ID" value="NZ_VYKJ01000031.1"/>
</dbReference>
<evidence type="ECO:0000313" key="2">
    <source>
        <dbReference type="Proteomes" id="UP000335415"/>
    </source>
</evidence>
<accession>A0A5J5FQL4</accession>
<protein>
    <recommendedName>
        <fullName evidence="3">PIN domain-containing protein</fullName>
    </recommendedName>
</protein>
<evidence type="ECO:0000313" key="1">
    <source>
        <dbReference type="EMBL" id="KAA8994285.1"/>
    </source>
</evidence>
<dbReference type="EMBL" id="VYKJ01000031">
    <property type="protein sequence ID" value="KAA8994285.1"/>
    <property type="molecule type" value="Genomic_DNA"/>
</dbReference>